<dbReference type="PANTHER" id="PTHR42742:SF3">
    <property type="entry name" value="FRUCTOKINASE"/>
    <property type="match status" value="1"/>
</dbReference>
<keyword evidence="9" id="KW-0413">Isomerase</keyword>
<evidence type="ECO:0000259" key="7">
    <source>
        <dbReference type="Pfam" id="PF20511"/>
    </source>
</evidence>
<dbReference type="Pfam" id="PF20511">
    <property type="entry name" value="PMI_typeI_cat"/>
    <property type="match status" value="1"/>
</dbReference>
<dbReference type="PANTHER" id="PTHR42742">
    <property type="entry name" value="TRANSCRIPTIONAL REPRESSOR MPRA"/>
    <property type="match status" value="1"/>
</dbReference>
<gene>
    <name evidence="9" type="ORF">C8P70_1574</name>
</gene>
<feature type="domain" description="Mannose-6-phosphate isomerase cupin" evidence="8">
    <location>
        <begin position="247"/>
        <end position="318"/>
    </location>
</feature>
<organism evidence="9 10">
    <name type="scientific">Myroides indicus</name>
    <dbReference type="NCBI Taxonomy" id="1323422"/>
    <lineage>
        <taxon>Bacteria</taxon>
        <taxon>Pseudomonadati</taxon>
        <taxon>Bacteroidota</taxon>
        <taxon>Flavobacteriia</taxon>
        <taxon>Flavobacteriales</taxon>
        <taxon>Flavobacteriaceae</taxon>
        <taxon>Myroides</taxon>
    </lineage>
</organism>
<keyword evidence="1 5" id="KW-0479">Metal-binding</keyword>
<dbReference type="PIRSF" id="PIRSF036894">
    <property type="entry name" value="PMI_Firm_short"/>
    <property type="match status" value="1"/>
</dbReference>
<feature type="active site" evidence="6">
    <location>
        <position position="200"/>
    </location>
</feature>
<comment type="cofactor">
    <cofactor evidence="5">
        <name>Zn(2+)</name>
        <dbReference type="ChEBI" id="CHEBI:29105"/>
    </cofactor>
    <text evidence="5">Binds 1 zinc ion per subunit.</text>
</comment>
<protein>
    <recommendedName>
        <fullName evidence="3">Phosphohexomutase</fullName>
    </recommendedName>
    <alternativeName>
        <fullName evidence="4">Phosphomannose isomerase</fullName>
    </alternativeName>
</protein>
<evidence type="ECO:0000256" key="2">
    <source>
        <dbReference type="ARBA" id="ARBA00022833"/>
    </source>
</evidence>
<sequence length="321" mass="36769">MSFEKYPLLFEPILKERIWGGTKLKTVLKKEIHSDKIGESWEISGVPGDISIVANGSFKGWSLEKLINQYPLEILGQNIYKRFNKQFPLLFKFLDAKEDLSIQLHPNDKLAKERHNSFGKTELWYIMQADEDARVVVDFKEGVTQEDYLSHLKSKTLPSILKEIPVKKGDVLFIETGTVHAIGKGVLLAEIQQTSDITYRVYDWDRVDLNGQSRELHVDYALEAINYNEKLVELPYAKNKNTNNEILKCPFFDVNIIPLEGAYSLQKDDRFYLYVCTEGDCIFKINDEISHFKAGDTILIPAAVDKLTIEGKATLLEIFVS</sequence>
<dbReference type="CDD" id="cd07010">
    <property type="entry name" value="cupin_PMI_type_I_N_bac"/>
    <property type="match status" value="1"/>
</dbReference>
<evidence type="ECO:0000259" key="8">
    <source>
        <dbReference type="Pfam" id="PF21621"/>
    </source>
</evidence>
<dbReference type="InterPro" id="IPR051804">
    <property type="entry name" value="Carb_Metab_Reg_Kinase/Isom"/>
</dbReference>
<keyword evidence="2 5" id="KW-0862">Zinc</keyword>
<dbReference type="GO" id="GO:0005975">
    <property type="term" value="P:carbohydrate metabolic process"/>
    <property type="evidence" value="ECO:0007669"/>
    <property type="project" value="InterPro"/>
</dbReference>
<dbReference type="InterPro" id="IPR014628">
    <property type="entry name" value="Man6P_isomerase_Firm_short"/>
</dbReference>
<dbReference type="GO" id="GO:0008270">
    <property type="term" value="F:zinc ion binding"/>
    <property type="evidence" value="ECO:0007669"/>
    <property type="project" value="InterPro"/>
</dbReference>
<dbReference type="OrthoDB" id="9808275at2"/>
<evidence type="ECO:0000256" key="4">
    <source>
        <dbReference type="ARBA" id="ARBA00030762"/>
    </source>
</evidence>
<feature type="binding site" evidence="5">
    <location>
        <position position="122"/>
    </location>
    <ligand>
        <name>Zn(2+)</name>
        <dbReference type="ChEBI" id="CHEBI:29105"/>
    </ligand>
</feature>
<dbReference type="Pfam" id="PF21621">
    <property type="entry name" value="MPI_cupin_dom"/>
    <property type="match status" value="1"/>
</dbReference>
<proteinExistence type="predicted"/>
<feature type="binding site" evidence="5">
    <location>
        <position position="180"/>
    </location>
    <ligand>
        <name>Zn(2+)</name>
        <dbReference type="ChEBI" id="CHEBI:29105"/>
    </ligand>
</feature>
<dbReference type="Proteomes" id="UP000295215">
    <property type="component" value="Unassembled WGS sequence"/>
</dbReference>
<dbReference type="InterPro" id="IPR011051">
    <property type="entry name" value="RmlC_Cupin_sf"/>
</dbReference>
<dbReference type="GO" id="GO:0004476">
    <property type="term" value="F:mannose-6-phosphate isomerase activity"/>
    <property type="evidence" value="ECO:0007669"/>
    <property type="project" value="InterPro"/>
</dbReference>
<reference evidence="9 10" key="1">
    <citation type="submission" date="2019-03" db="EMBL/GenBank/DDBJ databases">
        <title>Genomic Encyclopedia of Archaeal and Bacterial Type Strains, Phase II (KMG-II): from individual species to whole genera.</title>
        <authorList>
            <person name="Goeker M."/>
        </authorList>
    </citation>
    <scope>NUCLEOTIDE SEQUENCE [LARGE SCALE GENOMIC DNA]</scope>
    <source>
        <strain evidence="9 10">DSM 28213</strain>
    </source>
</reference>
<dbReference type="SUPFAM" id="SSF51182">
    <property type="entry name" value="RmlC-like cupins"/>
    <property type="match status" value="1"/>
</dbReference>
<name>A0A4R7ER33_9FLAO</name>
<dbReference type="Gene3D" id="2.60.120.10">
    <property type="entry name" value="Jelly Rolls"/>
    <property type="match status" value="2"/>
</dbReference>
<evidence type="ECO:0000256" key="3">
    <source>
        <dbReference type="ARBA" id="ARBA00029741"/>
    </source>
</evidence>
<dbReference type="AlphaFoldDB" id="A0A4R7ER33"/>
<dbReference type="InterPro" id="IPR049071">
    <property type="entry name" value="MPI_cupin_dom"/>
</dbReference>
<dbReference type="RefSeq" id="WP_133713828.1">
    <property type="nucleotide sequence ID" value="NZ_SOAG01000057.1"/>
</dbReference>
<feature type="domain" description="Phosphomannose isomerase type I catalytic" evidence="7">
    <location>
        <begin position="11"/>
        <end position="116"/>
    </location>
</feature>
<dbReference type="InterPro" id="IPR046457">
    <property type="entry name" value="PMI_typeI_cat"/>
</dbReference>
<comment type="caution">
    <text evidence="9">The sequence shown here is derived from an EMBL/GenBank/DDBJ whole genome shotgun (WGS) entry which is preliminary data.</text>
</comment>
<evidence type="ECO:0000256" key="5">
    <source>
        <dbReference type="PIRSR" id="PIRSR036894-1"/>
    </source>
</evidence>
<dbReference type="InterPro" id="IPR014710">
    <property type="entry name" value="RmlC-like_jellyroll"/>
</dbReference>
<evidence type="ECO:0000256" key="6">
    <source>
        <dbReference type="PIRSR" id="PIRSR036894-2"/>
    </source>
</evidence>
<keyword evidence="10" id="KW-1185">Reference proteome</keyword>
<accession>A0A4R7ER33</accession>
<feature type="binding site" evidence="5">
    <location>
        <position position="105"/>
    </location>
    <ligand>
        <name>Zn(2+)</name>
        <dbReference type="ChEBI" id="CHEBI:29105"/>
    </ligand>
</feature>
<evidence type="ECO:0000256" key="1">
    <source>
        <dbReference type="ARBA" id="ARBA00022723"/>
    </source>
</evidence>
<evidence type="ECO:0000313" key="9">
    <source>
        <dbReference type="EMBL" id="TDS50514.1"/>
    </source>
</evidence>
<evidence type="ECO:0000313" key="10">
    <source>
        <dbReference type="Proteomes" id="UP000295215"/>
    </source>
</evidence>
<dbReference type="EMBL" id="SOAG01000057">
    <property type="protein sequence ID" value="TDS50514.1"/>
    <property type="molecule type" value="Genomic_DNA"/>
</dbReference>